<feature type="transmembrane region" description="Helical" evidence="7">
    <location>
        <begin position="12"/>
        <end position="30"/>
    </location>
</feature>
<evidence type="ECO:0000259" key="8">
    <source>
        <dbReference type="PROSITE" id="PS50928"/>
    </source>
</evidence>
<evidence type="ECO:0000313" key="10">
    <source>
        <dbReference type="Proteomes" id="UP000542813"/>
    </source>
</evidence>
<proteinExistence type="inferred from homology"/>
<evidence type="ECO:0000256" key="1">
    <source>
        <dbReference type="ARBA" id="ARBA00004651"/>
    </source>
</evidence>
<accession>A0A7W9GNP9</accession>
<feature type="transmembrane region" description="Helical" evidence="7">
    <location>
        <begin position="73"/>
        <end position="94"/>
    </location>
</feature>
<dbReference type="InterPro" id="IPR035906">
    <property type="entry name" value="MetI-like_sf"/>
</dbReference>
<evidence type="ECO:0000313" key="9">
    <source>
        <dbReference type="EMBL" id="MBB5786936.1"/>
    </source>
</evidence>
<gene>
    <name evidence="9" type="ORF">HD601_001511</name>
</gene>
<dbReference type="Gene3D" id="1.10.3720.10">
    <property type="entry name" value="MetI-like"/>
    <property type="match status" value="1"/>
</dbReference>
<evidence type="ECO:0000256" key="6">
    <source>
        <dbReference type="ARBA" id="ARBA00023136"/>
    </source>
</evidence>
<feature type="domain" description="ABC transmembrane type-1" evidence="8">
    <location>
        <begin position="69"/>
        <end position="262"/>
    </location>
</feature>
<keyword evidence="5 7" id="KW-1133">Transmembrane helix</keyword>
<dbReference type="AlphaFoldDB" id="A0A7W9GNP9"/>
<organism evidence="9 10">
    <name type="scientific">Jiangella mangrovi</name>
    <dbReference type="NCBI Taxonomy" id="1524084"/>
    <lineage>
        <taxon>Bacteria</taxon>
        <taxon>Bacillati</taxon>
        <taxon>Actinomycetota</taxon>
        <taxon>Actinomycetes</taxon>
        <taxon>Jiangellales</taxon>
        <taxon>Jiangellaceae</taxon>
        <taxon>Jiangella</taxon>
    </lineage>
</organism>
<dbReference type="PANTHER" id="PTHR43744:SF8">
    <property type="entry name" value="SN-GLYCEROL-3-PHOSPHATE TRANSPORT SYSTEM PERMEASE PROTEIN UGPE"/>
    <property type="match status" value="1"/>
</dbReference>
<feature type="transmembrane region" description="Helical" evidence="7">
    <location>
        <begin position="243"/>
        <end position="261"/>
    </location>
</feature>
<protein>
    <submittedName>
        <fullName evidence="9">ABC-type glycerol-3-phosphate transport system permease component</fullName>
    </submittedName>
</protein>
<reference evidence="9 10" key="1">
    <citation type="submission" date="2020-08" db="EMBL/GenBank/DDBJ databases">
        <title>Sequencing the genomes of 1000 actinobacteria strains.</title>
        <authorList>
            <person name="Klenk H.-P."/>
        </authorList>
    </citation>
    <scope>NUCLEOTIDE SEQUENCE [LARGE SCALE GENOMIC DNA]</scope>
    <source>
        <strain evidence="9 10">DSM 102122</strain>
    </source>
</reference>
<feature type="transmembrane region" description="Helical" evidence="7">
    <location>
        <begin position="106"/>
        <end position="128"/>
    </location>
</feature>
<evidence type="ECO:0000256" key="3">
    <source>
        <dbReference type="ARBA" id="ARBA00022475"/>
    </source>
</evidence>
<dbReference type="GO" id="GO:0005886">
    <property type="term" value="C:plasma membrane"/>
    <property type="evidence" value="ECO:0007669"/>
    <property type="project" value="UniProtKB-SubCell"/>
</dbReference>
<comment type="caution">
    <text evidence="9">The sequence shown here is derived from an EMBL/GenBank/DDBJ whole genome shotgun (WGS) entry which is preliminary data.</text>
</comment>
<dbReference type="RefSeq" id="WP_184820670.1">
    <property type="nucleotide sequence ID" value="NZ_JACHMM010000001.1"/>
</dbReference>
<comment type="similarity">
    <text evidence="7">Belongs to the binding-protein-dependent transport system permease family.</text>
</comment>
<evidence type="ECO:0000256" key="2">
    <source>
        <dbReference type="ARBA" id="ARBA00022448"/>
    </source>
</evidence>
<comment type="subcellular location">
    <subcellularLocation>
        <location evidence="1 7">Cell membrane</location>
        <topology evidence="1 7">Multi-pass membrane protein</topology>
    </subcellularLocation>
</comment>
<evidence type="ECO:0000256" key="5">
    <source>
        <dbReference type="ARBA" id="ARBA00022989"/>
    </source>
</evidence>
<dbReference type="CDD" id="cd06261">
    <property type="entry name" value="TM_PBP2"/>
    <property type="match status" value="1"/>
</dbReference>
<dbReference type="EMBL" id="JACHMM010000001">
    <property type="protein sequence ID" value="MBB5786936.1"/>
    <property type="molecule type" value="Genomic_DNA"/>
</dbReference>
<dbReference type="PANTHER" id="PTHR43744">
    <property type="entry name" value="ABC TRANSPORTER PERMEASE PROTEIN MG189-RELATED-RELATED"/>
    <property type="match status" value="1"/>
</dbReference>
<keyword evidence="4 7" id="KW-0812">Transmembrane</keyword>
<keyword evidence="3" id="KW-1003">Cell membrane</keyword>
<evidence type="ECO:0000256" key="7">
    <source>
        <dbReference type="RuleBase" id="RU363032"/>
    </source>
</evidence>
<dbReference type="GO" id="GO:0055085">
    <property type="term" value="P:transmembrane transport"/>
    <property type="evidence" value="ECO:0007669"/>
    <property type="project" value="InterPro"/>
</dbReference>
<feature type="transmembrane region" description="Helical" evidence="7">
    <location>
        <begin position="180"/>
        <end position="202"/>
    </location>
</feature>
<keyword evidence="6 7" id="KW-0472">Membrane</keyword>
<dbReference type="PROSITE" id="PS50928">
    <property type="entry name" value="ABC_TM1"/>
    <property type="match status" value="1"/>
</dbReference>
<keyword evidence="2 7" id="KW-0813">Transport</keyword>
<keyword evidence="10" id="KW-1185">Reference proteome</keyword>
<dbReference type="SUPFAM" id="SSF161098">
    <property type="entry name" value="MetI-like"/>
    <property type="match status" value="1"/>
</dbReference>
<sequence>MKPSTAVTVTRYTAILVIGLAMGLPLFYLFSSSLMTPQDVSAYPPHLVPPEFRWANFTDAYDFLGARTIANSFIYSFGIVILQLCIALPAGFALAKVRFRGSRALLVFFAIPMFLPNNVVLVPLYVVTNELGLIGSYAGLILPIVGRTAFATLLFRQFFLTLPDGLIDAAKLDRAGWFRIVRHVAVPLSGPAVAAYASITFLNSWNDFIWPLVAAPGDDYRVMTVALAPLAYQEGLSNVPPNVGMAAAVISVIPVLLVFVFTQRWYIQGVVGTGTDNT</sequence>
<dbReference type="Pfam" id="PF00528">
    <property type="entry name" value="BPD_transp_1"/>
    <property type="match status" value="1"/>
</dbReference>
<dbReference type="InterPro" id="IPR000515">
    <property type="entry name" value="MetI-like"/>
</dbReference>
<evidence type="ECO:0000256" key="4">
    <source>
        <dbReference type="ARBA" id="ARBA00022692"/>
    </source>
</evidence>
<feature type="transmembrane region" description="Helical" evidence="7">
    <location>
        <begin position="134"/>
        <end position="159"/>
    </location>
</feature>
<dbReference type="Proteomes" id="UP000542813">
    <property type="component" value="Unassembled WGS sequence"/>
</dbReference>
<name>A0A7W9GNP9_9ACTN</name>